<sequence>MAEPPDSGTPEEGASTALEGGAYDLIKQRLSDQAKVLRERLGGL</sequence>
<feature type="region of interest" description="Disordered" evidence="1">
    <location>
        <begin position="1"/>
        <end position="20"/>
    </location>
</feature>
<evidence type="ECO:0000256" key="1">
    <source>
        <dbReference type="SAM" id="MobiDB-lite"/>
    </source>
</evidence>
<evidence type="ECO:0000313" key="2">
    <source>
        <dbReference type="EMBL" id="SVD90475.1"/>
    </source>
</evidence>
<dbReference type="AlphaFoldDB" id="A0A382Z5X4"/>
<gene>
    <name evidence="2" type="ORF">METZ01_LOCUS443329</name>
</gene>
<dbReference type="EMBL" id="UINC01181003">
    <property type="protein sequence ID" value="SVD90475.1"/>
    <property type="molecule type" value="Genomic_DNA"/>
</dbReference>
<reference evidence="2" key="1">
    <citation type="submission" date="2018-05" db="EMBL/GenBank/DDBJ databases">
        <authorList>
            <person name="Lanie J.A."/>
            <person name="Ng W.-L."/>
            <person name="Kazmierczak K.M."/>
            <person name="Andrzejewski T.M."/>
            <person name="Davidsen T.M."/>
            <person name="Wayne K.J."/>
            <person name="Tettelin H."/>
            <person name="Glass J.I."/>
            <person name="Rusch D."/>
            <person name="Podicherti R."/>
            <person name="Tsui H.-C.T."/>
            <person name="Winkler M.E."/>
        </authorList>
    </citation>
    <scope>NUCLEOTIDE SEQUENCE</scope>
</reference>
<accession>A0A382Z5X4</accession>
<feature type="non-terminal residue" evidence="2">
    <location>
        <position position="44"/>
    </location>
</feature>
<protein>
    <submittedName>
        <fullName evidence="2">Uncharacterized protein</fullName>
    </submittedName>
</protein>
<name>A0A382Z5X4_9ZZZZ</name>
<organism evidence="2">
    <name type="scientific">marine metagenome</name>
    <dbReference type="NCBI Taxonomy" id="408172"/>
    <lineage>
        <taxon>unclassified sequences</taxon>
        <taxon>metagenomes</taxon>
        <taxon>ecological metagenomes</taxon>
    </lineage>
</organism>
<proteinExistence type="predicted"/>